<comment type="caution">
    <text evidence="3">Lacks conserved residue(s) required for the propagation of feature annotation.</text>
</comment>
<dbReference type="Pfam" id="PF00591">
    <property type="entry name" value="Glycos_transf_3"/>
    <property type="match status" value="1"/>
</dbReference>
<keyword evidence="3" id="KW-0460">Magnesium</keyword>
<feature type="binding site" evidence="3">
    <location>
        <position position="83"/>
    </location>
    <ligand>
        <name>anthranilate</name>
        <dbReference type="ChEBI" id="CHEBI:16567"/>
        <label>1</label>
    </ligand>
</feature>
<dbReference type="InterPro" id="IPR036320">
    <property type="entry name" value="Glycosyl_Trfase_fam3_N_dom_sf"/>
</dbReference>
<dbReference type="HAMAP" id="MF_00211">
    <property type="entry name" value="TrpD"/>
    <property type="match status" value="1"/>
</dbReference>
<evidence type="ECO:0000259" key="4">
    <source>
        <dbReference type="Pfam" id="PF00591"/>
    </source>
</evidence>
<dbReference type="PANTHER" id="PTHR43285:SF2">
    <property type="entry name" value="ANTHRANILATE PHOSPHORIBOSYLTRANSFERASE"/>
    <property type="match status" value="1"/>
</dbReference>
<feature type="binding site" evidence="3">
    <location>
        <begin position="93"/>
        <end position="96"/>
    </location>
    <ligand>
        <name>5-phospho-alpha-D-ribose 1-diphosphate</name>
        <dbReference type="ChEBI" id="CHEBI:58017"/>
    </ligand>
</feature>
<dbReference type="SUPFAM" id="SSF52418">
    <property type="entry name" value="Nucleoside phosphorylase/phosphoribosyltransferase catalytic domain"/>
    <property type="match status" value="1"/>
</dbReference>
<reference evidence="6 7" key="1">
    <citation type="submission" date="2023-02" db="EMBL/GenBank/DDBJ databases">
        <title>Genome sequence of Lentisphaera profundi SAORIC-696.</title>
        <authorList>
            <person name="Kim e."/>
            <person name="Cho J.-C."/>
            <person name="Choi A."/>
            <person name="Kang I."/>
        </authorList>
    </citation>
    <scope>NUCLEOTIDE SEQUENCE [LARGE SCALE GENOMIC DNA]</scope>
    <source>
        <strain evidence="6 7">SAORIC-696</strain>
    </source>
</reference>
<feature type="domain" description="Glycosyl transferase family 3 N-terminal" evidence="5">
    <location>
        <begin position="6"/>
        <end position="66"/>
    </location>
</feature>
<proteinExistence type="inferred from homology"/>
<protein>
    <recommendedName>
        <fullName evidence="3">Anthranilate phosphoribosyltransferase</fullName>
        <ecNumber evidence="3">2.4.2.18</ecNumber>
    </recommendedName>
</protein>
<dbReference type="InterPro" id="IPR000312">
    <property type="entry name" value="Glycosyl_Trfase_fam3"/>
</dbReference>
<keyword evidence="3" id="KW-0479">Metal-binding</keyword>
<evidence type="ECO:0000256" key="1">
    <source>
        <dbReference type="ARBA" id="ARBA00022676"/>
    </source>
</evidence>
<keyword evidence="7" id="KW-1185">Reference proteome</keyword>
<dbReference type="InterPro" id="IPR005940">
    <property type="entry name" value="Anthranilate_Pribosyl_Tfrase"/>
</dbReference>
<dbReference type="RefSeq" id="WP_274152960.1">
    <property type="nucleotide sequence ID" value="NZ_CP117812.1"/>
</dbReference>
<gene>
    <name evidence="3 6" type="primary">trpD</name>
    <name evidence="6" type="ORF">PQO03_20240</name>
</gene>
<evidence type="ECO:0000256" key="3">
    <source>
        <dbReference type="HAMAP-Rule" id="MF_00211"/>
    </source>
</evidence>
<comment type="pathway">
    <text evidence="3">Amino-acid biosynthesis; L-tryptophan biosynthesis; L-tryptophan from chorismate: step 2/5.</text>
</comment>
<keyword evidence="3" id="KW-0057">Aromatic amino acid biosynthesis</keyword>
<dbReference type="GO" id="GO:0004048">
    <property type="term" value="F:anthranilate phosphoribosyltransferase activity"/>
    <property type="evidence" value="ECO:0007669"/>
    <property type="project" value="UniProtKB-EC"/>
</dbReference>
<dbReference type="Gene3D" id="3.40.1030.10">
    <property type="entry name" value="Nucleoside phosphorylase/phosphoribosyltransferase catalytic domain"/>
    <property type="match status" value="1"/>
</dbReference>
<feature type="binding site" evidence="3">
    <location>
        <begin position="86"/>
        <end position="87"/>
    </location>
    <ligand>
        <name>5-phospho-alpha-D-ribose 1-diphosphate</name>
        <dbReference type="ChEBI" id="CHEBI:58017"/>
    </ligand>
</feature>
<comment type="catalytic activity">
    <reaction evidence="3">
        <text>N-(5-phospho-beta-D-ribosyl)anthranilate + diphosphate = 5-phospho-alpha-D-ribose 1-diphosphate + anthranilate</text>
        <dbReference type="Rhea" id="RHEA:11768"/>
        <dbReference type="ChEBI" id="CHEBI:16567"/>
        <dbReference type="ChEBI" id="CHEBI:18277"/>
        <dbReference type="ChEBI" id="CHEBI:33019"/>
        <dbReference type="ChEBI" id="CHEBI:58017"/>
        <dbReference type="EC" id="2.4.2.18"/>
    </reaction>
</comment>
<feature type="binding site" evidence="3">
    <location>
        <position position="114"/>
    </location>
    <ligand>
        <name>anthranilate</name>
        <dbReference type="ChEBI" id="CHEBI:16567"/>
        <label>1</label>
    </ligand>
</feature>
<dbReference type="PANTHER" id="PTHR43285">
    <property type="entry name" value="ANTHRANILATE PHOSPHORIBOSYLTRANSFERASE"/>
    <property type="match status" value="1"/>
</dbReference>
<comment type="similarity">
    <text evidence="3">Belongs to the anthranilate phosphoribosyltransferase family.</text>
</comment>
<feature type="binding site" evidence="3">
    <location>
        <position position="228"/>
    </location>
    <ligand>
        <name>Mg(2+)</name>
        <dbReference type="ChEBI" id="CHEBI:18420"/>
        <label>2</label>
    </ligand>
</feature>
<dbReference type="EC" id="2.4.2.18" evidence="3"/>
<dbReference type="Proteomes" id="UP001214250">
    <property type="component" value="Chromosome 2"/>
</dbReference>
<evidence type="ECO:0000256" key="2">
    <source>
        <dbReference type="ARBA" id="ARBA00022679"/>
    </source>
</evidence>
<dbReference type="Pfam" id="PF02885">
    <property type="entry name" value="Glycos_trans_3N"/>
    <property type="match status" value="1"/>
</dbReference>
<keyword evidence="3" id="KW-0028">Amino-acid biosynthesis</keyword>
<feature type="domain" description="Glycosyl transferase family 3" evidence="4">
    <location>
        <begin position="77"/>
        <end position="327"/>
    </location>
</feature>
<dbReference type="InterPro" id="IPR035902">
    <property type="entry name" value="Nuc_phospho_transferase"/>
</dbReference>
<dbReference type="EMBL" id="CP117812">
    <property type="protein sequence ID" value="WDE98153.1"/>
    <property type="molecule type" value="Genomic_DNA"/>
</dbReference>
<keyword evidence="2 3" id="KW-0808">Transferase</keyword>
<feature type="binding site" evidence="3">
    <location>
        <position position="123"/>
    </location>
    <ligand>
        <name>5-phospho-alpha-D-ribose 1-diphosphate</name>
        <dbReference type="ChEBI" id="CHEBI:58017"/>
    </ligand>
</feature>
<feature type="binding site" evidence="3">
    <location>
        <position position="95"/>
    </location>
    <ligand>
        <name>Mg(2+)</name>
        <dbReference type="ChEBI" id="CHEBI:18420"/>
        <label>1</label>
    </ligand>
</feature>
<evidence type="ECO:0000313" key="7">
    <source>
        <dbReference type="Proteomes" id="UP001214250"/>
    </source>
</evidence>
<dbReference type="NCBIfam" id="TIGR01245">
    <property type="entry name" value="trpD"/>
    <property type="match status" value="1"/>
</dbReference>
<evidence type="ECO:0000259" key="5">
    <source>
        <dbReference type="Pfam" id="PF02885"/>
    </source>
</evidence>
<dbReference type="InterPro" id="IPR017459">
    <property type="entry name" value="Glycosyl_Trfase_fam3_N_dom"/>
</dbReference>
<feature type="binding site" evidence="3">
    <location>
        <begin position="111"/>
        <end position="119"/>
    </location>
    <ligand>
        <name>5-phospho-alpha-D-ribose 1-diphosphate</name>
        <dbReference type="ChEBI" id="CHEBI:58017"/>
    </ligand>
</feature>
<feature type="binding site" evidence="3">
    <location>
        <position position="229"/>
    </location>
    <ligand>
        <name>Mg(2+)</name>
        <dbReference type="ChEBI" id="CHEBI:18420"/>
        <label>2</label>
    </ligand>
</feature>
<keyword evidence="3" id="KW-0822">Tryptophan biosynthesis</keyword>
<dbReference type="SUPFAM" id="SSF47648">
    <property type="entry name" value="Nucleoside phosphorylase/phosphoribosyltransferase N-terminal domain"/>
    <property type="match status" value="1"/>
</dbReference>
<comment type="cofactor">
    <cofactor evidence="3">
        <name>Mg(2+)</name>
        <dbReference type="ChEBI" id="CHEBI:18420"/>
    </cofactor>
    <text evidence="3">Binds 2 magnesium ions per monomer.</text>
</comment>
<comment type="subunit">
    <text evidence="3">Homodimer.</text>
</comment>
<feature type="binding site" evidence="3">
    <location>
        <position position="83"/>
    </location>
    <ligand>
        <name>5-phospho-alpha-D-ribose 1-diphosphate</name>
        <dbReference type="ChEBI" id="CHEBI:58017"/>
    </ligand>
</feature>
<dbReference type="Gene3D" id="1.20.970.10">
    <property type="entry name" value="Transferase, Pyrimidine Nucleoside Phosphorylase, Chain C"/>
    <property type="match status" value="1"/>
</dbReference>
<feature type="binding site" evidence="3">
    <location>
        <position position="229"/>
    </location>
    <ligand>
        <name>Mg(2+)</name>
        <dbReference type="ChEBI" id="CHEBI:18420"/>
        <label>1</label>
    </ligand>
</feature>
<feature type="binding site" evidence="3">
    <location>
        <position position="169"/>
    </location>
    <ligand>
        <name>anthranilate</name>
        <dbReference type="ChEBI" id="CHEBI:16567"/>
        <label>2</label>
    </ligand>
</feature>
<evidence type="ECO:0000313" key="6">
    <source>
        <dbReference type="EMBL" id="WDE98153.1"/>
    </source>
</evidence>
<sequence>MSDSVKKAINEICAGRNLSADLTRQIMQEIFKGEVNDILKAGWLTAMHTKGETAEELAACIQVMREGAVKVSCSDSKAIDIVGTGGDGHHTFNISTSSAFVAAGAGVSVAKHGNRAFSSKSGSADVLSHLGINTQITPEKMAQCLDDIGMTFLFAPLLHPAVKHTIEVRKTLGVRTLFNLLGPMCNPAGVRRGLIGVYSEQYCRVLAESAKVLGVDHMLFVYGCDGMDEISICAPTKVFEVMGQEIKEYQICPEDFGLKTASLSDIQGGEPQYNADALRVMLKGEKSAYRDAVLLNAGAGIYSAGKAQSISQGIELAIESIDSGSALAILDKLSAATQA</sequence>
<keyword evidence="1 3" id="KW-0328">Glycosyltransferase</keyword>
<organism evidence="6 7">
    <name type="scientific">Lentisphaera profundi</name>
    <dbReference type="NCBI Taxonomy" id="1658616"/>
    <lineage>
        <taxon>Bacteria</taxon>
        <taxon>Pseudomonadati</taxon>
        <taxon>Lentisphaerota</taxon>
        <taxon>Lentisphaeria</taxon>
        <taxon>Lentisphaerales</taxon>
        <taxon>Lentisphaeraceae</taxon>
        <taxon>Lentisphaera</taxon>
    </lineage>
</organism>
<comment type="function">
    <text evidence="3">Catalyzes the transfer of the phosphoribosyl group of 5-phosphorylribose-1-pyrophosphate (PRPP) to anthranilate to yield N-(5'-phosphoribosyl)-anthranilate (PRA).</text>
</comment>
<accession>A0ABY7VXZ9</accession>
<feature type="binding site" evidence="3">
    <location>
        <position position="91"/>
    </location>
    <ligand>
        <name>5-phospho-alpha-D-ribose 1-diphosphate</name>
        <dbReference type="ChEBI" id="CHEBI:58017"/>
    </ligand>
</feature>
<name>A0ABY7VXZ9_9BACT</name>